<sequence>MNLASKTKDIVSHFDFRFAKSLGQNFLVDNNVLTKIVDSAELDDTSCALEIGPGIGVLTQEMASRCKKVVAIEIDDRLIPILGETLSSYDNVEIVHSDALKVDFNKLFEEKGMDNIKVVANLPYYVTTPIINKIFKEAKGVKSITVMIQKEVAERLIAKPSTKDYGALTLLANYYSDVEKVVKAPPSCFIPNPKVESMVVKMNIKEPEVDVKDEKLFFRIIRDSFNMRRKTLLNSLKPVGLPSDKLKEAFAAAGIDEKRRGETLTIQEFAMLSNVIYEMM</sequence>
<evidence type="ECO:0000256" key="1">
    <source>
        <dbReference type="ARBA" id="ARBA00022490"/>
    </source>
</evidence>
<dbReference type="EC" id="2.1.1.182" evidence="7"/>
<dbReference type="AlphaFoldDB" id="A0A0J8DFG5"/>
<feature type="binding site" evidence="7 8">
    <location>
        <position position="73"/>
    </location>
    <ligand>
        <name>S-adenosyl-L-methionine</name>
        <dbReference type="ChEBI" id="CHEBI:59789"/>
    </ligand>
</feature>
<comment type="caution">
    <text evidence="10">The sequence shown here is derived from an EMBL/GenBank/DDBJ whole genome shotgun (WGS) entry which is preliminary data.</text>
</comment>
<gene>
    <name evidence="7 10" type="primary">rsmA</name>
    <name evidence="7" type="synonym">ksgA</name>
    <name evidence="10" type="ORF">CLCY_5c01620</name>
</gene>
<dbReference type="GO" id="GO:0003723">
    <property type="term" value="F:RNA binding"/>
    <property type="evidence" value="ECO:0007669"/>
    <property type="project" value="UniProtKB-UniRule"/>
</dbReference>
<accession>A0A0J8DFG5</accession>
<evidence type="ECO:0000256" key="3">
    <source>
        <dbReference type="ARBA" id="ARBA00022603"/>
    </source>
</evidence>
<comment type="subcellular location">
    <subcellularLocation>
        <location evidence="7">Cytoplasm</location>
    </subcellularLocation>
</comment>
<proteinExistence type="inferred from homology"/>
<dbReference type="PATRIC" id="fig|1121307.3.peg.2099"/>
<dbReference type="CDD" id="cd02440">
    <property type="entry name" value="AdoMet_MTases"/>
    <property type="match status" value="1"/>
</dbReference>
<dbReference type="PROSITE" id="PS01131">
    <property type="entry name" value="RRNA_A_DIMETH"/>
    <property type="match status" value="1"/>
</dbReference>
<dbReference type="GO" id="GO:0052908">
    <property type="term" value="F:16S rRNA (adenine(1518)-N(6)/adenine(1519)-N(6))-dimethyltransferase activity"/>
    <property type="evidence" value="ECO:0007669"/>
    <property type="project" value="UniProtKB-EC"/>
</dbReference>
<comment type="catalytic activity">
    <reaction evidence="7">
        <text>adenosine(1518)/adenosine(1519) in 16S rRNA + 4 S-adenosyl-L-methionine = N(6)-dimethyladenosine(1518)/N(6)-dimethyladenosine(1519) in 16S rRNA + 4 S-adenosyl-L-homocysteine + 4 H(+)</text>
        <dbReference type="Rhea" id="RHEA:19609"/>
        <dbReference type="Rhea" id="RHEA-COMP:10232"/>
        <dbReference type="Rhea" id="RHEA-COMP:10233"/>
        <dbReference type="ChEBI" id="CHEBI:15378"/>
        <dbReference type="ChEBI" id="CHEBI:57856"/>
        <dbReference type="ChEBI" id="CHEBI:59789"/>
        <dbReference type="ChEBI" id="CHEBI:74411"/>
        <dbReference type="ChEBI" id="CHEBI:74493"/>
        <dbReference type="EC" id="2.1.1.182"/>
    </reaction>
</comment>
<dbReference type="STRING" id="1121307.CLCY_5c01620"/>
<reference evidence="10 11" key="1">
    <citation type="submission" date="2015-06" db="EMBL/GenBank/DDBJ databases">
        <title>Draft genome sequence of the purine-degrading Clostridium cylindrosporum HC-1 (DSM 605).</title>
        <authorList>
            <person name="Poehlein A."/>
            <person name="Schiel-Bengelsdorf B."/>
            <person name="Bengelsdorf F."/>
            <person name="Daniel R."/>
            <person name="Duerre P."/>
        </authorList>
    </citation>
    <scope>NUCLEOTIDE SEQUENCE [LARGE SCALE GENOMIC DNA]</scope>
    <source>
        <strain evidence="10 11">DSM 605</strain>
    </source>
</reference>
<feature type="binding site" evidence="7 8">
    <location>
        <position position="52"/>
    </location>
    <ligand>
        <name>S-adenosyl-L-methionine</name>
        <dbReference type="ChEBI" id="CHEBI:59789"/>
    </ligand>
</feature>
<dbReference type="InterPro" id="IPR029063">
    <property type="entry name" value="SAM-dependent_MTases_sf"/>
</dbReference>
<evidence type="ECO:0000256" key="2">
    <source>
        <dbReference type="ARBA" id="ARBA00022552"/>
    </source>
</evidence>
<dbReference type="EMBL" id="LFVU01000004">
    <property type="protein sequence ID" value="KMT22923.1"/>
    <property type="molecule type" value="Genomic_DNA"/>
</dbReference>
<evidence type="ECO:0000256" key="7">
    <source>
        <dbReference type="HAMAP-Rule" id="MF_00607"/>
    </source>
</evidence>
<dbReference type="InterPro" id="IPR020596">
    <property type="entry name" value="rRNA_Ade_Mease_Trfase_CS"/>
</dbReference>
<organism evidence="10 11">
    <name type="scientific">Clostridium cylindrosporum DSM 605</name>
    <dbReference type="NCBI Taxonomy" id="1121307"/>
    <lineage>
        <taxon>Bacteria</taxon>
        <taxon>Bacillati</taxon>
        <taxon>Bacillota</taxon>
        <taxon>Clostridia</taxon>
        <taxon>Eubacteriales</taxon>
        <taxon>Clostridiaceae</taxon>
        <taxon>Clostridium</taxon>
    </lineage>
</organism>
<evidence type="ECO:0000313" key="11">
    <source>
        <dbReference type="Proteomes" id="UP000036756"/>
    </source>
</evidence>
<dbReference type="Pfam" id="PF00398">
    <property type="entry name" value="RrnaAD"/>
    <property type="match status" value="1"/>
</dbReference>
<dbReference type="PROSITE" id="PS51689">
    <property type="entry name" value="SAM_RNA_A_N6_MT"/>
    <property type="match status" value="1"/>
</dbReference>
<dbReference type="SMART" id="SM00650">
    <property type="entry name" value="rADc"/>
    <property type="match status" value="1"/>
</dbReference>
<keyword evidence="6 7" id="KW-0694">RNA-binding</keyword>
<dbReference type="PANTHER" id="PTHR11727:SF7">
    <property type="entry name" value="DIMETHYLADENOSINE TRANSFERASE-RELATED"/>
    <property type="match status" value="1"/>
</dbReference>
<evidence type="ECO:0000256" key="5">
    <source>
        <dbReference type="ARBA" id="ARBA00022691"/>
    </source>
</evidence>
<feature type="domain" description="Ribosomal RNA adenine methylase transferase N-terminal" evidence="9">
    <location>
        <begin position="32"/>
        <end position="206"/>
    </location>
</feature>
<evidence type="ECO:0000259" key="9">
    <source>
        <dbReference type="SMART" id="SM00650"/>
    </source>
</evidence>
<protein>
    <recommendedName>
        <fullName evidence="7">Ribosomal RNA small subunit methyltransferase A</fullName>
        <ecNumber evidence="7">2.1.1.182</ecNumber>
    </recommendedName>
    <alternativeName>
        <fullName evidence="7">16S rRNA (adenine(1518)-N(6)/adenine(1519)-N(6))-dimethyltransferase</fullName>
    </alternativeName>
    <alternativeName>
        <fullName evidence="7">16S rRNA dimethyladenosine transferase</fullName>
    </alternativeName>
    <alternativeName>
        <fullName evidence="7">16S rRNA dimethylase</fullName>
    </alternativeName>
    <alternativeName>
        <fullName evidence="7">S-adenosylmethionine-6-N', N'-adenosyl(rRNA) dimethyltransferase</fullName>
    </alternativeName>
</protein>
<dbReference type="Gene3D" id="1.10.8.100">
    <property type="entry name" value="Ribosomal RNA adenine dimethylase-like, domain 2"/>
    <property type="match status" value="1"/>
</dbReference>
<dbReference type="InterPro" id="IPR011530">
    <property type="entry name" value="rRNA_adenine_dimethylase"/>
</dbReference>
<dbReference type="SUPFAM" id="SSF53335">
    <property type="entry name" value="S-adenosyl-L-methionine-dependent methyltransferases"/>
    <property type="match status" value="1"/>
</dbReference>
<dbReference type="RefSeq" id="WP_048569649.1">
    <property type="nucleotide sequence ID" value="NZ_LFVU01000004.1"/>
</dbReference>
<evidence type="ECO:0000256" key="8">
    <source>
        <dbReference type="PROSITE-ProRule" id="PRU01026"/>
    </source>
</evidence>
<comment type="function">
    <text evidence="7">Specifically dimethylates two adjacent adenosines (A1518 and A1519) in the loop of a conserved hairpin near the 3'-end of 16S rRNA in the 30S particle. May play a critical role in biogenesis of 30S subunits.</text>
</comment>
<dbReference type="PANTHER" id="PTHR11727">
    <property type="entry name" value="DIMETHYLADENOSINE TRANSFERASE"/>
    <property type="match status" value="1"/>
</dbReference>
<evidence type="ECO:0000256" key="4">
    <source>
        <dbReference type="ARBA" id="ARBA00022679"/>
    </source>
</evidence>
<keyword evidence="5 7" id="KW-0949">S-adenosyl-L-methionine</keyword>
<keyword evidence="2 7" id="KW-0698">rRNA processing</keyword>
<evidence type="ECO:0000256" key="6">
    <source>
        <dbReference type="ARBA" id="ARBA00022884"/>
    </source>
</evidence>
<dbReference type="NCBIfam" id="TIGR00755">
    <property type="entry name" value="ksgA"/>
    <property type="match status" value="1"/>
</dbReference>
<dbReference type="InterPro" id="IPR020598">
    <property type="entry name" value="rRNA_Ade_methylase_Trfase_N"/>
</dbReference>
<dbReference type="HAMAP" id="MF_00607">
    <property type="entry name" value="16SrRNA_methyltr_A"/>
    <property type="match status" value="1"/>
</dbReference>
<keyword evidence="4 7" id="KW-0808">Transferase</keyword>
<dbReference type="InterPro" id="IPR023165">
    <property type="entry name" value="rRNA_Ade_diMease-like_C"/>
</dbReference>
<feature type="binding site" evidence="7 8">
    <location>
        <position position="98"/>
    </location>
    <ligand>
        <name>S-adenosyl-L-methionine</name>
        <dbReference type="ChEBI" id="CHEBI:59789"/>
    </ligand>
</feature>
<dbReference type="GO" id="GO:0005829">
    <property type="term" value="C:cytosol"/>
    <property type="evidence" value="ECO:0007669"/>
    <property type="project" value="TreeGrafter"/>
</dbReference>
<evidence type="ECO:0000313" key="10">
    <source>
        <dbReference type="EMBL" id="KMT22923.1"/>
    </source>
</evidence>
<keyword evidence="11" id="KW-1185">Reference proteome</keyword>
<dbReference type="Proteomes" id="UP000036756">
    <property type="component" value="Unassembled WGS sequence"/>
</dbReference>
<keyword evidence="1 7" id="KW-0963">Cytoplasm</keyword>
<keyword evidence="3 7" id="KW-0489">Methyltransferase</keyword>
<name>A0A0J8DFG5_CLOCY</name>
<feature type="binding site" evidence="7 8">
    <location>
        <position position="25"/>
    </location>
    <ligand>
        <name>S-adenosyl-L-methionine</name>
        <dbReference type="ChEBI" id="CHEBI:59789"/>
    </ligand>
</feature>
<dbReference type="FunFam" id="3.40.50.150:FF:000023">
    <property type="entry name" value="Ribosomal RNA small subunit methyltransferase A"/>
    <property type="match status" value="1"/>
</dbReference>
<dbReference type="FunFam" id="1.10.8.100:FF:000001">
    <property type="entry name" value="Ribosomal RNA small subunit methyltransferase A"/>
    <property type="match status" value="1"/>
</dbReference>
<comment type="similarity">
    <text evidence="7">Belongs to the class I-like SAM-binding methyltransferase superfamily. rRNA adenine N(6)-methyltransferase family. RsmA subfamily.</text>
</comment>
<dbReference type="Gene3D" id="3.40.50.150">
    <property type="entry name" value="Vaccinia Virus protein VP39"/>
    <property type="match status" value="1"/>
</dbReference>
<dbReference type="OrthoDB" id="9814755at2"/>
<feature type="binding site" evidence="7 8">
    <location>
        <position position="121"/>
    </location>
    <ligand>
        <name>S-adenosyl-L-methionine</name>
        <dbReference type="ChEBI" id="CHEBI:59789"/>
    </ligand>
</feature>
<dbReference type="InterPro" id="IPR001737">
    <property type="entry name" value="KsgA/Erm"/>
</dbReference>
<feature type="binding site" evidence="7 8">
    <location>
        <position position="27"/>
    </location>
    <ligand>
        <name>S-adenosyl-L-methionine</name>
        <dbReference type="ChEBI" id="CHEBI:59789"/>
    </ligand>
</feature>